<dbReference type="RefSeq" id="WP_114116774.1">
    <property type="nucleotide sequence ID" value="NZ_BMHU01000001.1"/>
</dbReference>
<evidence type="ECO:0000313" key="2">
    <source>
        <dbReference type="EMBL" id="RCK61669.1"/>
    </source>
</evidence>
<keyword evidence="1" id="KW-0472">Membrane</keyword>
<evidence type="ECO:0000256" key="1">
    <source>
        <dbReference type="SAM" id="Phobius"/>
    </source>
</evidence>
<reference evidence="2 3" key="1">
    <citation type="submission" date="2018-07" db="EMBL/GenBank/DDBJ databases">
        <title>Microbacterium endoborsara sp. nov., a novel actinobacterium isolated from Borszczowia aralocaspica.</title>
        <authorList>
            <person name="An D."/>
        </authorList>
    </citation>
    <scope>NUCLEOTIDE SEQUENCE [LARGE SCALE GENOMIC DNA]</scope>
    <source>
        <strain evidence="2 3">C1.15228</strain>
    </source>
</reference>
<accession>A0A367Y7Q2</accession>
<feature type="transmembrane region" description="Helical" evidence="1">
    <location>
        <begin position="300"/>
        <end position="322"/>
    </location>
</feature>
<protein>
    <recommendedName>
        <fullName evidence="4">Phage tail tape measure protein</fullName>
    </recommendedName>
</protein>
<keyword evidence="1" id="KW-1133">Transmembrane helix</keyword>
<organism evidence="2 3">
    <name type="scientific">Microbacterium sorbitolivorans</name>
    <dbReference type="NCBI Taxonomy" id="1867410"/>
    <lineage>
        <taxon>Bacteria</taxon>
        <taxon>Bacillati</taxon>
        <taxon>Actinomycetota</taxon>
        <taxon>Actinomycetes</taxon>
        <taxon>Micrococcales</taxon>
        <taxon>Microbacteriaceae</taxon>
        <taxon>Microbacterium</taxon>
    </lineage>
</organism>
<dbReference type="Proteomes" id="UP000253508">
    <property type="component" value="Unassembled WGS sequence"/>
</dbReference>
<evidence type="ECO:0008006" key="4">
    <source>
        <dbReference type="Google" id="ProtNLM"/>
    </source>
</evidence>
<keyword evidence="3" id="KW-1185">Reference proteome</keyword>
<dbReference type="EMBL" id="QORO01000001">
    <property type="protein sequence ID" value="RCK61669.1"/>
    <property type="molecule type" value="Genomic_DNA"/>
</dbReference>
<dbReference type="AlphaFoldDB" id="A0A367Y7Q2"/>
<name>A0A367Y7Q2_9MICO</name>
<keyword evidence="1" id="KW-0812">Transmembrane</keyword>
<feature type="transmembrane region" description="Helical" evidence="1">
    <location>
        <begin position="268"/>
        <end position="288"/>
    </location>
</feature>
<sequence length="467" mass="47432">MAGKTAILSVRIVGDATEASKAFREAEKRAKAMQSTFERASKGAAAALAGLAATAWHVAGVASEAEQAAGAVESIFGASSDAILAYAEDAAQAVGLSAQSYNALASVLGAQMENMGLAGSELTTQTDTLIALGADLAATFGGTTADAVEAVSSLLRGERDPIERYGVSITEASVKAQALSMGLGDLYAAGDANAKMQATLALLTSQTSAAQGQFARESDTAAGAQARATAEWENAQAKLGEALLPTLVELAGILEKVATWASENSETVQALAVALGIFAAALVTARAAQIAMNITMSANPVGIVITALGALVAGIVLVATHWEDIKTAAQPVLDWLSDALQAVVDWFKAIGDWFANVGSSIGDFFSGDWLGIQQTATVAYQADTTALAGVSNLSATMQAVSAGVPSLSAITSRIAPARGSAARSAGDTYNVTVNGAIDADGTARTIEKVLNKRTGRTGKTTGGTRWR</sequence>
<proteinExistence type="predicted"/>
<comment type="caution">
    <text evidence="2">The sequence shown here is derived from an EMBL/GenBank/DDBJ whole genome shotgun (WGS) entry which is preliminary data.</text>
</comment>
<dbReference type="OrthoDB" id="177147at2"/>
<evidence type="ECO:0000313" key="3">
    <source>
        <dbReference type="Proteomes" id="UP000253508"/>
    </source>
</evidence>
<gene>
    <name evidence="2" type="ORF">DTO57_03315</name>
</gene>